<proteinExistence type="inferred from homology"/>
<keyword evidence="7 8" id="KW-0472">Membrane</keyword>
<dbReference type="eggNOG" id="COG0842">
    <property type="taxonomic scope" value="Bacteria"/>
</dbReference>
<dbReference type="PATRIC" id="fig|1125712.3.peg.3"/>
<feature type="transmembrane region" description="Helical" evidence="8">
    <location>
        <begin position="21"/>
        <end position="40"/>
    </location>
</feature>
<evidence type="ECO:0000256" key="1">
    <source>
        <dbReference type="ARBA" id="ARBA00004651"/>
    </source>
</evidence>
<dbReference type="OrthoDB" id="9776218at2"/>
<dbReference type="EMBL" id="AWEZ01000001">
    <property type="protein sequence ID" value="ERL11130.1"/>
    <property type="molecule type" value="Genomic_DNA"/>
</dbReference>
<feature type="transmembrane region" description="Helical" evidence="8">
    <location>
        <begin position="370"/>
        <end position="390"/>
    </location>
</feature>
<comment type="similarity">
    <text evidence="2">Belongs to the ABC-2 integral membrane protein family.</text>
</comment>
<feature type="transmembrane region" description="Helical" evidence="8">
    <location>
        <begin position="284"/>
        <end position="307"/>
    </location>
</feature>
<dbReference type="PANTHER" id="PTHR30294">
    <property type="entry name" value="MEMBRANE COMPONENT OF ABC TRANSPORTER YHHJ-RELATED"/>
    <property type="match status" value="1"/>
</dbReference>
<comment type="subcellular location">
    <subcellularLocation>
        <location evidence="1">Cell membrane</location>
        <topology evidence="1">Multi-pass membrane protein</topology>
    </subcellularLocation>
</comment>
<keyword evidence="6 8" id="KW-1133">Transmembrane helix</keyword>
<dbReference type="Proteomes" id="UP000016638">
    <property type="component" value="Unassembled WGS sequence"/>
</dbReference>
<dbReference type="InterPro" id="IPR013525">
    <property type="entry name" value="ABC2_TM"/>
</dbReference>
<accession>U2TXX2</accession>
<dbReference type="PANTHER" id="PTHR30294:SF38">
    <property type="entry name" value="TRANSPORT PERMEASE PROTEIN"/>
    <property type="match status" value="1"/>
</dbReference>
<evidence type="ECO:0000313" key="10">
    <source>
        <dbReference type="EMBL" id="ERL11130.1"/>
    </source>
</evidence>
<evidence type="ECO:0000313" key="11">
    <source>
        <dbReference type="Proteomes" id="UP000016638"/>
    </source>
</evidence>
<organism evidence="10 11">
    <name type="scientific">Olsenella profusa F0195</name>
    <dbReference type="NCBI Taxonomy" id="1125712"/>
    <lineage>
        <taxon>Bacteria</taxon>
        <taxon>Bacillati</taxon>
        <taxon>Actinomycetota</taxon>
        <taxon>Coriobacteriia</taxon>
        <taxon>Coriobacteriales</taxon>
        <taxon>Atopobiaceae</taxon>
        <taxon>Olsenella</taxon>
    </lineage>
</organism>
<keyword evidence="5 8" id="KW-0812">Transmembrane</keyword>
<protein>
    <submittedName>
        <fullName evidence="10">ABC transporter, permease protein, DrrB family</fullName>
    </submittedName>
</protein>
<dbReference type="PROSITE" id="PS51012">
    <property type="entry name" value="ABC_TM2"/>
    <property type="match status" value="1"/>
</dbReference>
<keyword evidence="3" id="KW-0813">Transport</keyword>
<dbReference type="GO" id="GO:0140359">
    <property type="term" value="F:ABC-type transporter activity"/>
    <property type="evidence" value="ECO:0007669"/>
    <property type="project" value="InterPro"/>
</dbReference>
<dbReference type="InterPro" id="IPR047817">
    <property type="entry name" value="ABC2_TM_bact-type"/>
</dbReference>
<dbReference type="Pfam" id="PF12698">
    <property type="entry name" value="ABC2_membrane_3"/>
    <property type="match status" value="1"/>
</dbReference>
<gene>
    <name evidence="10" type="ORF">HMPREF1316_2559</name>
</gene>
<evidence type="ECO:0000259" key="9">
    <source>
        <dbReference type="PROSITE" id="PS51012"/>
    </source>
</evidence>
<dbReference type="InterPro" id="IPR051449">
    <property type="entry name" value="ABC-2_transporter_component"/>
</dbReference>
<keyword evidence="11" id="KW-1185">Reference proteome</keyword>
<feature type="transmembrane region" description="Helical" evidence="8">
    <location>
        <begin position="314"/>
        <end position="332"/>
    </location>
</feature>
<evidence type="ECO:0000256" key="8">
    <source>
        <dbReference type="SAM" id="Phobius"/>
    </source>
</evidence>
<dbReference type="AlphaFoldDB" id="U2TXX2"/>
<evidence type="ECO:0000256" key="6">
    <source>
        <dbReference type="ARBA" id="ARBA00022989"/>
    </source>
</evidence>
<reference evidence="10 11" key="1">
    <citation type="submission" date="2013-08" db="EMBL/GenBank/DDBJ databases">
        <authorList>
            <person name="Durkin A.S."/>
            <person name="Haft D.R."/>
            <person name="McCorrison J."/>
            <person name="Torralba M."/>
            <person name="Gillis M."/>
            <person name="Haft D.H."/>
            <person name="Methe B."/>
            <person name="Sutton G."/>
            <person name="Nelson K.E."/>
        </authorList>
    </citation>
    <scope>NUCLEOTIDE SEQUENCE [LARGE SCALE GENOMIC DNA]</scope>
    <source>
        <strain evidence="10 11">F0195</strain>
    </source>
</reference>
<feature type="domain" description="ABC transmembrane type-2" evidence="9">
    <location>
        <begin position="169"/>
        <end position="395"/>
    </location>
</feature>
<sequence>MRSLLAVARRIIAEFAHDRRVVAVLVLAPCVTFLLFYLVLGVPPYVPRLALVNVPDSFVSYLSNENCALQTANAQEAQRLLEAAEVDAVVSAGDGHVLEVRVEGADASHTAAALSIIRSALVKQQESARDELLSQAGEFEERIDSIEFDIDDETRSRLPAGVLEAIEEAESLARDVPDVEGAMPFTSIEVGYLHGRADWTVFEYYGPVFIGLFVFMFVFMTGSMSLLAERTCGTRERLLTTPVRGWQVAGGYTLGFGLVALLYTAVTIAFTVCVVGFPNEGSPLLVAALAVSMAAVSLTLSLAVSGLARSPFQVIQLLLVFVIPQLMLSGIFDLSQAPAWLRAVASALPLGYGAEALRDVMLRGAGLEAVAAPLAIMWGFAALFFALACLSMRRPQVRRAGLSRPR</sequence>
<comment type="caution">
    <text evidence="10">The sequence shown here is derived from an EMBL/GenBank/DDBJ whole genome shotgun (WGS) entry which is preliminary data.</text>
</comment>
<evidence type="ECO:0000256" key="3">
    <source>
        <dbReference type="ARBA" id="ARBA00022448"/>
    </source>
</evidence>
<dbReference type="GO" id="GO:0005886">
    <property type="term" value="C:plasma membrane"/>
    <property type="evidence" value="ECO:0007669"/>
    <property type="project" value="UniProtKB-SubCell"/>
</dbReference>
<evidence type="ECO:0000256" key="5">
    <source>
        <dbReference type="ARBA" id="ARBA00022692"/>
    </source>
</evidence>
<evidence type="ECO:0000256" key="4">
    <source>
        <dbReference type="ARBA" id="ARBA00022475"/>
    </source>
</evidence>
<name>U2TXX2_9ACTN</name>
<dbReference type="STRING" id="1125712.HMPREF1316_2559"/>
<evidence type="ECO:0000256" key="2">
    <source>
        <dbReference type="ARBA" id="ARBA00007783"/>
    </source>
</evidence>
<evidence type="ECO:0000256" key="7">
    <source>
        <dbReference type="ARBA" id="ARBA00023136"/>
    </source>
</evidence>
<dbReference type="RefSeq" id="WP_021724851.1">
    <property type="nucleotide sequence ID" value="NZ_AWEZ01000001.1"/>
</dbReference>
<keyword evidence="4" id="KW-1003">Cell membrane</keyword>
<feature type="transmembrane region" description="Helical" evidence="8">
    <location>
        <begin position="204"/>
        <end position="228"/>
    </location>
</feature>
<feature type="transmembrane region" description="Helical" evidence="8">
    <location>
        <begin position="249"/>
        <end position="278"/>
    </location>
</feature>